<organism evidence="2 3">
    <name type="scientific">Meganyctiphanes norvegica</name>
    <name type="common">Northern krill</name>
    <name type="synonym">Thysanopoda norvegica</name>
    <dbReference type="NCBI Taxonomy" id="48144"/>
    <lineage>
        <taxon>Eukaryota</taxon>
        <taxon>Metazoa</taxon>
        <taxon>Ecdysozoa</taxon>
        <taxon>Arthropoda</taxon>
        <taxon>Crustacea</taxon>
        <taxon>Multicrustacea</taxon>
        <taxon>Malacostraca</taxon>
        <taxon>Eumalacostraca</taxon>
        <taxon>Eucarida</taxon>
        <taxon>Euphausiacea</taxon>
        <taxon>Euphausiidae</taxon>
        <taxon>Meganyctiphanes</taxon>
    </lineage>
</organism>
<accession>A0AAV2QY77</accession>
<evidence type="ECO:0000313" key="2">
    <source>
        <dbReference type="EMBL" id="CAL4106867.1"/>
    </source>
</evidence>
<protein>
    <recommendedName>
        <fullName evidence="4">Methyltransferase FkbM domain-containing protein</fullName>
    </recommendedName>
</protein>
<dbReference type="SUPFAM" id="SSF53335">
    <property type="entry name" value="S-adenosyl-L-methionine-dependent methyltransferases"/>
    <property type="match status" value="1"/>
</dbReference>
<evidence type="ECO:0000313" key="3">
    <source>
        <dbReference type="Proteomes" id="UP001497623"/>
    </source>
</evidence>
<sequence length="306" mass="33964">MAVDKARINKFVSLVLLVVLGIFGLVLLLQLAAVFFGPSKSACSKQVCLSRFLEGPPAFNNDVLANYLRTNYYTPPSGQLKLSGINGRDEKFNNLLNFIKDFFKNKHGGTFVDLGAGDGEYKSLTLDLEQSLGWTGLLIEPHEELYKRLLKKGRNSQSAKVCVSPFAYPTKLKFGHPAATSLNEEEMLITMGQNKMKQLMEDVKDPEVHDSQCMPLENLIYAAGITTPFDLLVLDMAGTDLDVLISAKLEQIPEFEMIVLHSNGASIGNDVSGYFLERNMVVKKVFGDNPKEVTYALVKFDAKRDL</sequence>
<dbReference type="AlphaFoldDB" id="A0AAV2QY77"/>
<dbReference type="InterPro" id="IPR029063">
    <property type="entry name" value="SAM-dependent_MTases_sf"/>
</dbReference>
<dbReference type="Proteomes" id="UP001497623">
    <property type="component" value="Unassembled WGS sequence"/>
</dbReference>
<dbReference type="GO" id="GO:0006888">
    <property type="term" value="P:endoplasmic reticulum to Golgi vesicle-mediated transport"/>
    <property type="evidence" value="ECO:0007669"/>
    <property type="project" value="TreeGrafter"/>
</dbReference>
<keyword evidence="3" id="KW-1185">Reference proteome</keyword>
<name>A0AAV2QY77_MEGNR</name>
<keyword evidence="1" id="KW-0472">Membrane</keyword>
<reference evidence="2 3" key="1">
    <citation type="submission" date="2024-05" db="EMBL/GenBank/DDBJ databases">
        <authorList>
            <person name="Wallberg A."/>
        </authorList>
    </citation>
    <scope>NUCLEOTIDE SEQUENCE [LARGE SCALE GENOMIC DNA]</scope>
</reference>
<comment type="caution">
    <text evidence="2">The sequence shown here is derived from an EMBL/GenBank/DDBJ whole genome shotgun (WGS) entry which is preliminary data.</text>
</comment>
<evidence type="ECO:0008006" key="4">
    <source>
        <dbReference type="Google" id="ProtNLM"/>
    </source>
</evidence>
<dbReference type="GO" id="GO:0005886">
    <property type="term" value="C:plasma membrane"/>
    <property type="evidence" value="ECO:0007669"/>
    <property type="project" value="TreeGrafter"/>
</dbReference>
<dbReference type="GO" id="GO:0005789">
    <property type="term" value="C:endoplasmic reticulum membrane"/>
    <property type="evidence" value="ECO:0007669"/>
    <property type="project" value="TreeGrafter"/>
</dbReference>
<evidence type="ECO:0000256" key="1">
    <source>
        <dbReference type="SAM" id="Phobius"/>
    </source>
</evidence>
<keyword evidence="1" id="KW-1133">Transmembrane helix</keyword>
<keyword evidence="1" id="KW-0812">Transmembrane</keyword>
<feature type="transmembrane region" description="Helical" evidence="1">
    <location>
        <begin position="12"/>
        <end position="36"/>
    </location>
</feature>
<dbReference type="PANTHER" id="PTHR34009">
    <property type="entry name" value="PROTEIN STAR"/>
    <property type="match status" value="1"/>
</dbReference>
<dbReference type="PANTHER" id="PTHR34009:SF2">
    <property type="entry name" value="PROTEIN STAR"/>
    <property type="match status" value="1"/>
</dbReference>
<gene>
    <name evidence="2" type="ORF">MNOR_LOCUS18427</name>
</gene>
<dbReference type="EMBL" id="CAXKWB010013175">
    <property type="protein sequence ID" value="CAL4106867.1"/>
    <property type="molecule type" value="Genomic_DNA"/>
</dbReference>
<dbReference type="GO" id="GO:0005794">
    <property type="term" value="C:Golgi apparatus"/>
    <property type="evidence" value="ECO:0007669"/>
    <property type="project" value="TreeGrafter"/>
</dbReference>
<dbReference type="GO" id="GO:0016197">
    <property type="term" value="P:endosomal transport"/>
    <property type="evidence" value="ECO:0007669"/>
    <property type="project" value="TreeGrafter"/>
</dbReference>
<dbReference type="InterPro" id="IPR053202">
    <property type="entry name" value="EGF_Rcpt_Signaling_Reg"/>
</dbReference>
<dbReference type="Gene3D" id="3.40.50.150">
    <property type="entry name" value="Vaccinia Virus protein VP39"/>
    <property type="match status" value="1"/>
</dbReference>
<dbReference type="GO" id="GO:0031902">
    <property type="term" value="C:late endosome membrane"/>
    <property type="evidence" value="ECO:0007669"/>
    <property type="project" value="TreeGrafter"/>
</dbReference>
<proteinExistence type="predicted"/>